<dbReference type="InterPro" id="IPR015590">
    <property type="entry name" value="Aldehyde_DH_dom"/>
</dbReference>
<dbReference type="PROSITE" id="PS00687">
    <property type="entry name" value="ALDEHYDE_DEHYDR_GLU"/>
    <property type="match status" value="1"/>
</dbReference>
<name>A0A1R1QZF9_9BACI</name>
<dbReference type="PANTHER" id="PTHR42986:SF1">
    <property type="entry name" value="BENZALDEHYDE DEHYDROGENASE YFMT"/>
    <property type="match status" value="1"/>
</dbReference>
<evidence type="ECO:0000256" key="3">
    <source>
        <dbReference type="ARBA" id="ARBA00023027"/>
    </source>
</evidence>
<gene>
    <name evidence="7" type="ORF">BW143_00210</name>
</gene>
<feature type="active site" evidence="4">
    <location>
        <position position="253"/>
    </location>
</feature>
<evidence type="ECO:0000256" key="2">
    <source>
        <dbReference type="ARBA" id="ARBA00023002"/>
    </source>
</evidence>
<dbReference type="Gene3D" id="3.40.309.10">
    <property type="entry name" value="Aldehyde Dehydrogenase, Chain A, domain 2"/>
    <property type="match status" value="1"/>
</dbReference>
<evidence type="ECO:0000256" key="5">
    <source>
        <dbReference type="RuleBase" id="RU003345"/>
    </source>
</evidence>
<evidence type="ECO:0000259" key="6">
    <source>
        <dbReference type="Pfam" id="PF00171"/>
    </source>
</evidence>
<evidence type="ECO:0000256" key="1">
    <source>
        <dbReference type="ARBA" id="ARBA00009986"/>
    </source>
</evidence>
<dbReference type="InterPro" id="IPR016162">
    <property type="entry name" value="Ald_DH_N"/>
</dbReference>
<dbReference type="SUPFAM" id="SSF53720">
    <property type="entry name" value="ALDH-like"/>
    <property type="match status" value="1"/>
</dbReference>
<dbReference type="Pfam" id="PF00171">
    <property type="entry name" value="Aldedh"/>
    <property type="match status" value="1"/>
</dbReference>
<dbReference type="CDD" id="cd07151">
    <property type="entry name" value="ALDH_HBenzADH"/>
    <property type="match status" value="1"/>
</dbReference>
<organism evidence="7 8">
    <name type="scientific">Bacillus swezeyi</name>
    <dbReference type="NCBI Taxonomy" id="1925020"/>
    <lineage>
        <taxon>Bacteria</taxon>
        <taxon>Bacillati</taxon>
        <taxon>Bacillota</taxon>
        <taxon>Bacilli</taxon>
        <taxon>Bacillales</taxon>
        <taxon>Bacillaceae</taxon>
        <taxon>Bacillus</taxon>
    </lineage>
</organism>
<reference evidence="7 8" key="1">
    <citation type="submission" date="2017-01" db="EMBL/GenBank/DDBJ databases">
        <title>Bacillus phylogenomics.</title>
        <authorList>
            <person name="Dunlap C."/>
        </authorList>
    </citation>
    <scope>NUCLEOTIDE SEQUENCE [LARGE SCALE GENOMIC DNA]</scope>
    <source>
        <strain evidence="7 8">NRRL B-41282</strain>
    </source>
</reference>
<feature type="domain" description="Aldehyde dehydrogenase" evidence="6">
    <location>
        <begin position="16"/>
        <end position="474"/>
    </location>
</feature>
<dbReference type="Gene3D" id="3.40.605.10">
    <property type="entry name" value="Aldehyde Dehydrogenase, Chain A, domain 1"/>
    <property type="match status" value="1"/>
</dbReference>
<dbReference type="InterPro" id="IPR029510">
    <property type="entry name" value="Ald_DH_CS_GLU"/>
</dbReference>
<protein>
    <submittedName>
        <fullName evidence="7">Aldehyde dehydrogenase</fullName>
    </submittedName>
</protein>
<evidence type="ECO:0000256" key="4">
    <source>
        <dbReference type="PROSITE-ProRule" id="PRU10007"/>
    </source>
</evidence>
<dbReference type="Proteomes" id="UP000187367">
    <property type="component" value="Unassembled WGS sequence"/>
</dbReference>
<dbReference type="RefSeq" id="WP_076761985.1">
    <property type="nucleotide sequence ID" value="NZ_JARMMH010000006.1"/>
</dbReference>
<dbReference type="OrthoDB" id="9762913at2"/>
<dbReference type="GO" id="GO:0016620">
    <property type="term" value="F:oxidoreductase activity, acting on the aldehyde or oxo group of donors, NAD or NADP as acceptor"/>
    <property type="evidence" value="ECO:0007669"/>
    <property type="project" value="InterPro"/>
</dbReference>
<comment type="caution">
    <text evidence="7">The sequence shown here is derived from an EMBL/GenBank/DDBJ whole genome shotgun (WGS) entry which is preliminary data.</text>
</comment>
<accession>A0A1R1QZF9</accession>
<keyword evidence="3" id="KW-0520">NAD</keyword>
<sequence length="485" mass="53307">MIQISDLNRQYIGGEWRDGQSGNMLADLNPYTHKTITSFRKATPDDVDQAYKSALEAKKKWDRVGPYEKRAIFEKAVAYIEEHTEAIVYLIMEELGGTRLKAAFEIDLVINMIKEAAGFPLKMEGKILPSPVDGKENRLYRIPVGVVGVISPFNFPFFLSVKSVAPALGAGNGVVLKPHEETPICGGTLIAKIFEEAGLPKGLLNVVVTDIGEIGDSFVEHPIPRIISFTGSTKVGSHIGQLAVKHFKKPLLELGGNSALIVLEDADLEYAVNAAAFSRFTHQGQICMSANRILVQKEVYPQFLKLFCEKVSAFKTGDPMDPETIIGPVINERQAEHLRKAIEKGIAEGAVPLIKGEIKENLVEPTILTDVQPDMSIAQEELFGPVVCVMPFQTEEEAIKIANDTTFGLSGAVHTGNVERGVEIAKQIESGMIHVNDTTINDESHVAFGGEKQSGLGRLNGEWSLEEFTTLKWISVQHQKRVFPY</sequence>
<comment type="similarity">
    <text evidence="1 5">Belongs to the aldehyde dehydrogenase family.</text>
</comment>
<dbReference type="FunFam" id="3.40.309.10:FF:000009">
    <property type="entry name" value="Aldehyde dehydrogenase A"/>
    <property type="match status" value="1"/>
</dbReference>
<dbReference type="EMBL" id="MTJL01000001">
    <property type="protein sequence ID" value="OMI10060.1"/>
    <property type="molecule type" value="Genomic_DNA"/>
</dbReference>
<evidence type="ECO:0000313" key="7">
    <source>
        <dbReference type="EMBL" id="OMI10060.1"/>
    </source>
</evidence>
<keyword evidence="8" id="KW-1185">Reference proteome</keyword>
<evidence type="ECO:0000313" key="8">
    <source>
        <dbReference type="Proteomes" id="UP000187367"/>
    </source>
</evidence>
<keyword evidence="2 5" id="KW-0560">Oxidoreductase</keyword>
<dbReference type="PANTHER" id="PTHR42986">
    <property type="entry name" value="BENZALDEHYDE DEHYDROGENASE YFMT"/>
    <property type="match status" value="1"/>
</dbReference>
<dbReference type="InterPro" id="IPR016163">
    <property type="entry name" value="Ald_DH_C"/>
</dbReference>
<proteinExistence type="inferred from homology"/>
<dbReference type="AlphaFoldDB" id="A0A1R1QZF9"/>
<dbReference type="InterPro" id="IPR016161">
    <property type="entry name" value="Ald_DH/histidinol_DH"/>
</dbReference>
<accession>A0A1R1RTG5</accession>